<dbReference type="Proteomes" id="UP001328733">
    <property type="component" value="Unassembled WGS sequence"/>
</dbReference>
<dbReference type="RefSeq" id="WP_332867858.1">
    <property type="nucleotide sequence ID" value="NZ_JBAFSM010000098.1"/>
</dbReference>
<evidence type="ECO:0000256" key="1">
    <source>
        <dbReference type="SAM" id="MobiDB-lite"/>
    </source>
</evidence>
<sequence length="49" mass="5490">MTAMCPLSQSPRASDAKGDREFRHSPRREDLDRAVFIDRPGPDAIGYSI</sequence>
<feature type="region of interest" description="Disordered" evidence="1">
    <location>
        <begin position="1"/>
        <end position="31"/>
    </location>
</feature>
<organism evidence="2 3">
    <name type="scientific">Pannus brasiliensis CCIBt3594</name>
    <dbReference type="NCBI Taxonomy" id="1427578"/>
    <lineage>
        <taxon>Bacteria</taxon>
        <taxon>Bacillati</taxon>
        <taxon>Cyanobacteriota</taxon>
        <taxon>Cyanophyceae</taxon>
        <taxon>Oscillatoriophycideae</taxon>
        <taxon>Chroococcales</taxon>
        <taxon>Microcystaceae</taxon>
        <taxon>Pannus</taxon>
    </lineage>
</organism>
<name>A0AAW9QRG4_9CHRO</name>
<accession>A0AAW9QRG4</accession>
<feature type="compositionally biased region" description="Basic and acidic residues" evidence="1">
    <location>
        <begin position="14"/>
        <end position="31"/>
    </location>
</feature>
<evidence type="ECO:0000313" key="3">
    <source>
        <dbReference type="Proteomes" id="UP001328733"/>
    </source>
</evidence>
<reference evidence="2 3" key="1">
    <citation type="submission" date="2024-01" db="EMBL/GenBank/DDBJ databases">
        <title>Genomic insights into the taxonomy and metabolism of the cyanobacterium Pannus brasiliensis CCIBt3594.</title>
        <authorList>
            <person name="Machado M."/>
            <person name="Botero N.B."/>
            <person name="Andreote A.P.D."/>
            <person name="Feitosa A.M.T."/>
            <person name="Popin R."/>
            <person name="Sivonen K."/>
            <person name="Fiore M.F."/>
        </authorList>
    </citation>
    <scope>NUCLEOTIDE SEQUENCE [LARGE SCALE GENOMIC DNA]</scope>
    <source>
        <strain evidence="2 3">CCIBt3594</strain>
    </source>
</reference>
<dbReference type="AlphaFoldDB" id="A0AAW9QRG4"/>
<proteinExistence type="predicted"/>
<keyword evidence="3" id="KW-1185">Reference proteome</keyword>
<evidence type="ECO:0000313" key="2">
    <source>
        <dbReference type="EMBL" id="MEG3440387.1"/>
    </source>
</evidence>
<protein>
    <submittedName>
        <fullName evidence="2">Uncharacterized protein</fullName>
    </submittedName>
</protein>
<comment type="caution">
    <text evidence="2">The sequence shown here is derived from an EMBL/GenBank/DDBJ whole genome shotgun (WGS) entry which is preliminary data.</text>
</comment>
<dbReference type="EMBL" id="JBAFSM010000098">
    <property type="protein sequence ID" value="MEG3440387.1"/>
    <property type="molecule type" value="Genomic_DNA"/>
</dbReference>
<gene>
    <name evidence="2" type="ORF">V0288_24885</name>
</gene>